<evidence type="ECO:0000256" key="4">
    <source>
        <dbReference type="HAMAP-Rule" id="MF_00636"/>
    </source>
</evidence>
<dbReference type="InterPro" id="IPR005337">
    <property type="entry name" value="RapZ-like"/>
</dbReference>
<dbReference type="InterPro" id="IPR053931">
    <property type="entry name" value="RapZ_C"/>
</dbReference>
<evidence type="ECO:0000256" key="1">
    <source>
        <dbReference type="ARBA" id="ARBA00022741"/>
    </source>
</evidence>
<dbReference type="SUPFAM" id="SSF52540">
    <property type="entry name" value="P-loop containing nucleoside triphosphate hydrolases"/>
    <property type="match status" value="1"/>
</dbReference>
<protein>
    <submittedName>
        <fullName evidence="7">GlmZ(SRNA)-inactivating NTPase</fullName>
    </submittedName>
</protein>
<dbReference type="InterPro" id="IPR027417">
    <property type="entry name" value="P-loop_NTPase"/>
</dbReference>
<feature type="binding site" evidence="4">
    <location>
        <begin position="8"/>
        <end position="15"/>
    </location>
    <ligand>
        <name>ATP</name>
        <dbReference type="ChEBI" id="CHEBI:30616"/>
    </ligand>
</feature>
<dbReference type="PANTHER" id="PTHR30448">
    <property type="entry name" value="RNASE ADAPTER PROTEIN RAPZ"/>
    <property type="match status" value="1"/>
</dbReference>
<evidence type="ECO:0000313" key="7">
    <source>
        <dbReference type="EMBL" id="VYS92215.1"/>
    </source>
</evidence>
<name>A0A6N2SKP2_BLAHA</name>
<organism evidence="7">
    <name type="scientific">Blautia hansenii</name>
    <name type="common">Ruminococcus hansenii</name>
    <dbReference type="NCBI Taxonomy" id="1322"/>
    <lineage>
        <taxon>Bacteria</taxon>
        <taxon>Bacillati</taxon>
        <taxon>Bacillota</taxon>
        <taxon>Clostridia</taxon>
        <taxon>Lachnospirales</taxon>
        <taxon>Lachnospiraceae</taxon>
        <taxon>Blautia</taxon>
    </lineage>
</organism>
<evidence type="ECO:0000256" key="2">
    <source>
        <dbReference type="ARBA" id="ARBA00022840"/>
    </source>
</evidence>
<dbReference type="HAMAP" id="MF_00636">
    <property type="entry name" value="RapZ_like"/>
    <property type="match status" value="1"/>
</dbReference>
<feature type="binding site" evidence="4">
    <location>
        <begin position="60"/>
        <end position="63"/>
    </location>
    <ligand>
        <name>GTP</name>
        <dbReference type="ChEBI" id="CHEBI:37565"/>
    </ligand>
</feature>
<dbReference type="Pfam" id="PF22740">
    <property type="entry name" value="PapZ_C"/>
    <property type="match status" value="1"/>
</dbReference>
<dbReference type="RefSeq" id="WP_009246527.1">
    <property type="nucleotide sequence ID" value="NZ_CACRSY010000008.1"/>
</dbReference>
<evidence type="ECO:0000259" key="5">
    <source>
        <dbReference type="Pfam" id="PF03668"/>
    </source>
</evidence>
<dbReference type="NCBIfam" id="NF003828">
    <property type="entry name" value="PRK05416.1"/>
    <property type="match status" value="1"/>
</dbReference>
<keyword evidence="3 4" id="KW-0342">GTP-binding</keyword>
<dbReference type="AlphaFoldDB" id="A0A6N2SKP2"/>
<evidence type="ECO:0000256" key="3">
    <source>
        <dbReference type="ARBA" id="ARBA00023134"/>
    </source>
</evidence>
<dbReference type="GO" id="GO:0005525">
    <property type="term" value="F:GTP binding"/>
    <property type="evidence" value="ECO:0007669"/>
    <property type="project" value="UniProtKB-UniRule"/>
</dbReference>
<dbReference type="PANTHER" id="PTHR30448:SF0">
    <property type="entry name" value="RNASE ADAPTER PROTEIN RAPZ"/>
    <property type="match status" value="1"/>
</dbReference>
<keyword evidence="1 4" id="KW-0547">Nucleotide-binding</keyword>
<evidence type="ECO:0000259" key="6">
    <source>
        <dbReference type="Pfam" id="PF22740"/>
    </source>
</evidence>
<dbReference type="PIRSF" id="PIRSF005052">
    <property type="entry name" value="P-loopkin"/>
    <property type="match status" value="1"/>
</dbReference>
<feature type="domain" description="RapZ-like N-terminal" evidence="5">
    <location>
        <begin position="1"/>
        <end position="158"/>
    </location>
</feature>
<proteinExistence type="inferred from homology"/>
<dbReference type="InterPro" id="IPR053930">
    <property type="entry name" value="RapZ-like_N"/>
</dbReference>
<reference evidence="7" key="1">
    <citation type="submission" date="2019-11" db="EMBL/GenBank/DDBJ databases">
        <authorList>
            <person name="Feng L."/>
        </authorList>
    </citation>
    <scope>NUCLEOTIDE SEQUENCE</scope>
    <source>
        <strain evidence="7">BhanseniiLFYP23</strain>
    </source>
</reference>
<dbReference type="Gene3D" id="3.40.50.300">
    <property type="entry name" value="P-loop containing nucleotide triphosphate hydrolases"/>
    <property type="match status" value="1"/>
</dbReference>
<keyword evidence="2 4" id="KW-0067">ATP-binding</keyword>
<feature type="domain" description="RapZ C-terminal" evidence="6">
    <location>
        <begin position="165"/>
        <end position="285"/>
    </location>
</feature>
<gene>
    <name evidence="7" type="ORF">BHLFYP23_02091</name>
</gene>
<dbReference type="GO" id="GO:0005524">
    <property type="term" value="F:ATP binding"/>
    <property type="evidence" value="ECO:0007669"/>
    <property type="project" value="UniProtKB-UniRule"/>
</dbReference>
<accession>A0A6N2SKP2</accession>
<dbReference type="Pfam" id="PF03668">
    <property type="entry name" value="RapZ-like_N"/>
    <property type="match status" value="1"/>
</dbReference>
<dbReference type="EMBL" id="CACRSY010000008">
    <property type="protein sequence ID" value="VYS92215.1"/>
    <property type="molecule type" value="Genomic_DNA"/>
</dbReference>
<sequence>MRFVIVTGMSGAGKSTALKMLEDMEYFCVDNLPVMLIEKFVQLLRDGGPGEIEKVAVGVDIRNGKALDELETVLENINFSGVGIEILFLDAEDEVLVRRYKESRRSHPLAAGSRIDEGIHREREKLRFLKEYADYILDTSKLLTRELKAELEKIFVENGSFKNLMVTVLSFGFKYGIPQDADLVFDVRFLPNPYYIEELRPLSGNNAPVSDYVMSFDLAHEFSDKLEDLIRFLIPNYITEGKTQLVIAVGCTGGKHRSVTLANELYRRLGENEEYGIRVEHRDIEKDGKKCLSPEA</sequence>